<evidence type="ECO:0000256" key="1">
    <source>
        <dbReference type="SAM" id="SignalP"/>
    </source>
</evidence>
<dbReference type="Proteomes" id="UP000010552">
    <property type="component" value="Unassembled WGS sequence"/>
</dbReference>
<name>L5JYK9_PTEAL</name>
<dbReference type="AlphaFoldDB" id="L5JYK9"/>
<gene>
    <name evidence="2" type="ORF">PAL_GLEAN10006961</name>
</gene>
<feature type="chain" id="PRO_5003968647" evidence="1">
    <location>
        <begin position="23"/>
        <end position="145"/>
    </location>
</feature>
<sequence length="145" mass="15712">MAPRARLPWAPTLAALPLPLAADSHLKPSPGGEGFRFWIQQVPTMILTLRSSKVPHPEILCTPPTSLKAFEAARHRDPEAGCVTWSFLTQVLLPHGGMSVKHLALSRVPFPFSPPQFEAQSLVSRPLCTRPAPDGRVALKAGILS</sequence>
<organism evidence="2 3">
    <name type="scientific">Pteropus alecto</name>
    <name type="common">Black flying fox</name>
    <dbReference type="NCBI Taxonomy" id="9402"/>
    <lineage>
        <taxon>Eukaryota</taxon>
        <taxon>Metazoa</taxon>
        <taxon>Chordata</taxon>
        <taxon>Craniata</taxon>
        <taxon>Vertebrata</taxon>
        <taxon>Euteleostomi</taxon>
        <taxon>Mammalia</taxon>
        <taxon>Eutheria</taxon>
        <taxon>Laurasiatheria</taxon>
        <taxon>Chiroptera</taxon>
        <taxon>Yinpterochiroptera</taxon>
        <taxon>Pteropodoidea</taxon>
        <taxon>Pteropodidae</taxon>
        <taxon>Pteropodinae</taxon>
        <taxon>Pteropus</taxon>
    </lineage>
</organism>
<dbReference type="EMBL" id="KB031109">
    <property type="protein sequence ID" value="ELK03328.1"/>
    <property type="molecule type" value="Genomic_DNA"/>
</dbReference>
<feature type="signal peptide" evidence="1">
    <location>
        <begin position="1"/>
        <end position="22"/>
    </location>
</feature>
<reference evidence="3" key="1">
    <citation type="journal article" date="2013" name="Science">
        <title>Comparative analysis of bat genomes provides insight into the evolution of flight and immunity.</title>
        <authorList>
            <person name="Zhang G."/>
            <person name="Cowled C."/>
            <person name="Shi Z."/>
            <person name="Huang Z."/>
            <person name="Bishop-Lilly K.A."/>
            <person name="Fang X."/>
            <person name="Wynne J.W."/>
            <person name="Xiong Z."/>
            <person name="Baker M.L."/>
            <person name="Zhao W."/>
            <person name="Tachedjian M."/>
            <person name="Zhu Y."/>
            <person name="Zhou P."/>
            <person name="Jiang X."/>
            <person name="Ng J."/>
            <person name="Yang L."/>
            <person name="Wu L."/>
            <person name="Xiao J."/>
            <person name="Feng Y."/>
            <person name="Chen Y."/>
            <person name="Sun X."/>
            <person name="Zhang Y."/>
            <person name="Marsh G.A."/>
            <person name="Crameri G."/>
            <person name="Broder C.C."/>
            <person name="Frey K.G."/>
            <person name="Wang L.F."/>
            <person name="Wang J."/>
        </authorList>
    </citation>
    <scope>NUCLEOTIDE SEQUENCE [LARGE SCALE GENOMIC DNA]</scope>
</reference>
<accession>L5JYK9</accession>
<protein>
    <submittedName>
        <fullName evidence="2">Uncharacterized protein</fullName>
    </submittedName>
</protein>
<evidence type="ECO:0000313" key="2">
    <source>
        <dbReference type="EMBL" id="ELK03328.1"/>
    </source>
</evidence>
<evidence type="ECO:0000313" key="3">
    <source>
        <dbReference type="Proteomes" id="UP000010552"/>
    </source>
</evidence>
<keyword evidence="3" id="KW-1185">Reference proteome</keyword>
<keyword evidence="1" id="KW-0732">Signal</keyword>
<proteinExistence type="predicted"/>
<dbReference type="InParanoid" id="L5JYK9"/>